<sequence length="95" mass="10918">MALTAQELLQFTLDNQATQDLIDRYAIDISKYLNIIIAHNIGSDIYLNTYYDYLNATPVLFSEFQPYISSSEYSALLICKPQIDYLVHETFKGLV</sequence>
<evidence type="ECO:0000313" key="2">
    <source>
        <dbReference type="Proteomes" id="UP000289333"/>
    </source>
</evidence>
<dbReference type="EMBL" id="KY457233">
    <property type="protein sequence ID" value="ATY70264.1"/>
    <property type="molecule type" value="Genomic_DNA"/>
</dbReference>
<name>A0A2H4T2W2_9VIRU</name>
<proteinExistence type="predicted"/>
<dbReference type="OrthoDB" id="39257at10239"/>
<reference evidence="1" key="1">
    <citation type="journal article" date="2021" name="Virus">
        <title>The discovery, distribution and diversity of DNA viruses associated with Drosophila melanogaster in Europe.</title>
        <authorList>
            <person name="Wallace M.A."/>
            <person name="Coffman K.A."/>
            <person name="Gilbert C."/>
            <person name="Ravindran S."/>
            <person name="Albery G.F."/>
            <person name="Abbott J."/>
            <person name="Argyridou E."/>
            <person name="Bellosta P."/>
            <person name="Betancourt A.J."/>
            <person name="Colinet H."/>
            <person name="Eric K."/>
            <person name="Glaser-Schmitt A."/>
            <person name="Grath S."/>
            <person name="Jelic M."/>
            <person name="Kankare M."/>
            <person name="Kozeretska I."/>
            <person name="Loeschcke V."/>
            <person name="Montchamp-Moreau C."/>
            <person name="Ometto L."/>
            <person name="Onder B.S."/>
            <person name="Orengo D.J."/>
            <person name="Parsch J."/>
            <person name="Pascual M."/>
            <person name="Patenkovic A."/>
            <person name="Puerma E."/>
            <person name="Ritchie M.G."/>
            <person name="Rota-Stabelli O."/>
            <person name="Schou M.F."/>
            <person name="Serga S.V."/>
            <person name="Stamenkovic-Radak M."/>
            <person name="Tanaskovic M."/>
            <person name="Veselinovic M.S."/>
            <person name="Vieira J."/>
            <person name="Vieira C.P."/>
            <person name="Kapun M."/>
            <person name="Flatt T."/>
            <person name="Gonzalez J."/>
            <person name="Staubach F."/>
            <person name="Obbard D.J."/>
        </authorList>
    </citation>
    <scope>NUCLEOTIDE SEQUENCE</scope>
    <source>
        <strain evidence="1">DrosEU28 Tomelloso 2015</strain>
    </source>
</reference>
<protein>
    <submittedName>
        <fullName evidence="1">OrNV gp035-like protein</fullName>
    </submittedName>
</protein>
<evidence type="ECO:0000313" key="1">
    <source>
        <dbReference type="EMBL" id="ATY70264.1"/>
    </source>
</evidence>
<dbReference type="RefSeq" id="YP_009553403.1">
    <property type="nucleotide sequence ID" value="NC_040789.1"/>
</dbReference>
<keyword evidence="2" id="KW-1185">Reference proteome</keyword>
<dbReference type="Proteomes" id="UP000289333">
    <property type="component" value="Segment"/>
</dbReference>
<accession>A0A2H4T2W2</accession>
<dbReference type="GeneID" id="41701453"/>
<organism evidence="1">
    <name type="scientific">Tomelloso virus</name>
    <dbReference type="NCBI Taxonomy" id="2053981"/>
    <lineage>
        <taxon>Viruses</taxon>
        <taxon>Viruses incertae sedis</taxon>
        <taxon>Naldaviricetes</taxon>
        <taxon>Lefavirales</taxon>
        <taxon>Nudiviridae</taxon>
        <taxon>Alphanudivirus</taxon>
        <taxon>Alphanudivirus alterdromelanogasteris</taxon>
    </lineage>
</organism>
<dbReference type="KEGG" id="vg:41701453"/>